<accession>A0A7R9AYD7</accession>
<dbReference type="PANTHER" id="PTHR10963:SF55">
    <property type="entry name" value="GLYCOSIDE HYDROLASE FAMILY 16 PROTEIN"/>
    <property type="match status" value="1"/>
</dbReference>
<feature type="domain" description="GH16" evidence="2">
    <location>
        <begin position="1"/>
        <end position="379"/>
    </location>
</feature>
<comment type="similarity">
    <text evidence="1">Belongs to the glycosyl hydrolase 16 family.</text>
</comment>
<dbReference type="SUPFAM" id="SSF49899">
    <property type="entry name" value="Concanavalin A-like lectins/glucanases"/>
    <property type="match status" value="1"/>
</dbReference>
<reference evidence="3" key="1">
    <citation type="submission" date="2020-11" db="EMBL/GenBank/DDBJ databases">
        <authorList>
            <person name="Tran Van P."/>
        </authorList>
    </citation>
    <scope>NUCLEOTIDE SEQUENCE</scope>
</reference>
<dbReference type="AlphaFoldDB" id="A0A7R9AYD7"/>
<dbReference type="GO" id="GO:0005975">
    <property type="term" value="P:carbohydrate metabolic process"/>
    <property type="evidence" value="ECO:0007669"/>
    <property type="project" value="InterPro"/>
</dbReference>
<name>A0A7R9AYD7_TIMSH</name>
<dbReference type="PROSITE" id="PS51762">
    <property type="entry name" value="GH16_2"/>
    <property type="match status" value="1"/>
</dbReference>
<gene>
    <name evidence="3" type="ORF">TSIB3V08_LOCUS6546</name>
</gene>
<evidence type="ECO:0000259" key="2">
    <source>
        <dbReference type="PROSITE" id="PS51762"/>
    </source>
</evidence>
<dbReference type="GO" id="GO:0004553">
    <property type="term" value="F:hydrolase activity, hydrolyzing O-glycosyl compounds"/>
    <property type="evidence" value="ECO:0007669"/>
    <property type="project" value="InterPro"/>
</dbReference>
<dbReference type="PANTHER" id="PTHR10963">
    <property type="entry name" value="GLYCOSYL HYDROLASE-RELATED"/>
    <property type="match status" value="1"/>
</dbReference>
<dbReference type="Pfam" id="PF00722">
    <property type="entry name" value="Glyco_hydro_16"/>
    <property type="match status" value="1"/>
</dbReference>
<organism evidence="3">
    <name type="scientific">Timema shepardi</name>
    <name type="common">Walking stick</name>
    <dbReference type="NCBI Taxonomy" id="629360"/>
    <lineage>
        <taxon>Eukaryota</taxon>
        <taxon>Metazoa</taxon>
        <taxon>Ecdysozoa</taxon>
        <taxon>Arthropoda</taxon>
        <taxon>Hexapoda</taxon>
        <taxon>Insecta</taxon>
        <taxon>Pterygota</taxon>
        <taxon>Neoptera</taxon>
        <taxon>Polyneoptera</taxon>
        <taxon>Phasmatodea</taxon>
        <taxon>Timematodea</taxon>
        <taxon>Timematoidea</taxon>
        <taxon>Timematidae</taxon>
        <taxon>Timema</taxon>
    </lineage>
</organism>
<dbReference type="Gene3D" id="2.60.120.200">
    <property type="match status" value="1"/>
</dbReference>
<dbReference type="EMBL" id="OC002826">
    <property type="protein sequence ID" value="CAD7262440.1"/>
    <property type="molecule type" value="Genomic_DNA"/>
</dbReference>
<sequence length="379" mass="42787">MKYRTQLYCLSVSLFLDELRVMNPQFIYYWNLYDQHRIHCLKTRNVINWEFEIYTNNRSNTFAQDGSLHIRPTLTSDHYGEQFLSSGTISLLGGAPADACTNPSDYGCERTGSVANLLNPAQSARIRSLNSFSFRYGKVEIRARMPSGDWLWPAVELNTTSALANYATEAALWLLPRYNAYSTWPASGEIDLAELRGNLDYVQNGVNIGTEQSSSTLHFGPYWPLNAYESAHFSKNTPAGAGFDKDYHLYQMEWTSDYLKFSLDNEELGTVTPNDQGFWGLGGFSGINPTAENPWRFGTKMAPFDQEFYFLMNLAVGGVNGYFPDDGVNAGGKPWINTSPQASTDFWNGRSQWLPTWHVDENNGESSSLLVDYVKVWAV</sequence>
<protein>
    <recommendedName>
        <fullName evidence="2">GH16 domain-containing protein</fullName>
    </recommendedName>
</protein>
<dbReference type="InterPro" id="IPR050546">
    <property type="entry name" value="Glycosyl_Hydrlase_16"/>
</dbReference>
<evidence type="ECO:0000313" key="3">
    <source>
        <dbReference type="EMBL" id="CAD7262440.1"/>
    </source>
</evidence>
<proteinExistence type="inferred from homology"/>
<evidence type="ECO:0000256" key="1">
    <source>
        <dbReference type="ARBA" id="ARBA00006865"/>
    </source>
</evidence>
<dbReference type="InterPro" id="IPR013320">
    <property type="entry name" value="ConA-like_dom_sf"/>
</dbReference>
<dbReference type="InterPro" id="IPR000757">
    <property type="entry name" value="Beta-glucanase-like"/>
</dbReference>